<organism evidence="3 4">
    <name type="scientific">Paraburkholderia fynbosensis</name>
    <dbReference type="NCBI Taxonomy" id="1200993"/>
    <lineage>
        <taxon>Bacteria</taxon>
        <taxon>Pseudomonadati</taxon>
        <taxon>Pseudomonadota</taxon>
        <taxon>Betaproteobacteria</taxon>
        <taxon>Burkholderiales</taxon>
        <taxon>Burkholderiaceae</taxon>
        <taxon>Paraburkholderia</taxon>
    </lineage>
</organism>
<name>A0A6J5GC69_9BURK</name>
<reference evidence="3 4" key="1">
    <citation type="submission" date="2020-04" db="EMBL/GenBank/DDBJ databases">
        <authorList>
            <person name="De Canck E."/>
        </authorList>
    </citation>
    <scope>NUCLEOTIDE SEQUENCE [LARGE SCALE GENOMIC DNA]</scope>
    <source>
        <strain evidence="3 4">LMG 27177</strain>
    </source>
</reference>
<keyword evidence="2" id="KW-0732">Signal</keyword>
<feature type="region of interest" description="Disordered" evidence="1">
    <location>
        <begin position="26"/>
        <end position="60"/>
    </location>
</feature>
<accession>A0A6J5GC69</accession>
<gene>
    <name evidence="3" type="ORF">LMG27177_04030</name>
</gene>
<evidence type="ECO:0000313" key="4">
    <source>
        <dbReference type="Proteomes" id="UP000494252"/>
    </source>
</evidence>
<protein>
    <recommendedName>
        <fullName evidence="5">Lipoprotein</fullName>
    </recommendedName>
</protein>
<sequence>MKLHMKYAAIAASIVLLAIGTTACKRADNSSDAGSSAVGASGTMSAPATPGAMGASGASQ</sequence>
<feature type="signal peptide" evidence="2">
    <location>
        <begin position="1"/>
        <end position="27"/>
    </location>
</feature>
<evidence type="ECO:0008006" key="5">
    <source>
        <dbReference type="Google" id="ProtNLM"/>
    </source>
</evidence>
<keyword evidence="4" id="KW-1185">Reference proteome</keyword>
<feature type="compositionally biased region" description="Low complexity" evidence="1">
    <location>
        <begin position="30"/>
        <end position="46"/>
    </location>
</feature>
<dbReference type="AlphaFoldDB" id="A0A6J5GC69"/>
<evidence type="ECO:0000313" key="3">
    <source>
        <dbReference type="EMBL" id="CAB3796095.1"/>
    </source>
</evidence>
<feature type="chain" id="PRO_5026850672" description="Lipoprotein" evidence="2">
    <location>
        <begin position="28"/>
        <end position="60"/>
    </location>
</feature>
<proteinExistence type="predicted"/>
<dbReference type="PROSITE" id="PS51257">
    <property type="entry name" value="PROKAR_LIPOPROTEIN"/>
    <property type="match status" value="1"/>
</dbReference>
<dbReference type="EMBL" id="CADIKI010000011">
    <property type="protein sequence ID" value="CAB3796095.1"/>
    <property type="molecule type" value="Genomic_DNA"/>
</dbReference>
<dbReference type="Proteomes" id="UP000494252">
    <property type="component" value="Unassembled WGS sequence"/>
</dbReference>
<dbReference type="RefSeq" id="WP_175162287.1">
    <property type="nucleotide sequence ID" value="NZ_CADIKI010000011.1"/>
</dbReference>
<evidence type="ECO:0000256" key="2">
    <source>
        <dbReference type="SAM" id="SignalP"/>
    </source>
</evidence>
<evidence type="ECO:0000256" key="1">
    <source>
        <dbReference type="SAM" id="MobiDB-lite"/>
    </source>
</evidence>